<name>A0AAW1R0K4_9CHLO</name>
<accession>A0AAW1R0K4</accession>
<proteinExistence type="predicted"/>
<feature type="region of interest" description="Disordered" evidence="1">
    <location>
        <begin position="316"/>
        <end position="404"/>
    </location>
</feature>
<reference evidence="2 3" key="1">
    <citation type="journal article" date="2024" name="Nat. Commun.">
        <title>Phylogenomics reveals the evolutionary origins of lichenization in chlorophyte algae.</title>
        <authorList>
            <person name="Puginier C."/>
            <person name="Libourel C."/>
            <person name="Otte J."/>
            <person name="Skaloud P."/>
            <person name="Haon M."/>
            <person name="Grisel S."/>
            <person name="Petersen M."/>
            <person name="Berrin J.G."/>
            <person name="Delaux P.M."/>
            <person name="Dal Grande F."/>
            <person name="Keller J."/>
        </authorList>
    </citation>
    <scope>NUCLEOTIDE SEQUENCE [LARGE SCALE GENOMIC DNA]</scope>
    <source>
        <strain evidence="2 3">SAG 2145</strain>
    </source>
</reference>
<sequence>MKKFVKLLKLPGRSKDKAAQSGTSDIQWLTELNWQSAASRAEGYKASSEPASAPRDRPACLAEIQELRLRLPQLQRDSNQQSFSGKFGVDAYHVLEGRRELIRVQLLLAGSLIRLVRPLDTTAKGGPDAAAGFSKYGNHNGQQKSNSQLSKLGRGLLACGSDLEPKRQVLLPFYHIHPADRSRITCCKGCSEQICQACSQIEAKVWQLDARASEWSAHQVASSDQQQLVSIRQEADQLWMRLLNLVQQARNRSCMVHEEGSGWKASQPTAKRQKRSGMRRLFDCLNPSNGFGPNTEDEVWRGSSYDTLLDEPAQPLQQARHQQQEANGHASRVASHLHDASSQAPCPQPSGHPQPSTAILQPQPFPPNQPDDVATAQHPFSSSHRLQASLATQKQRVQQVTFSPEQHLQQPVSVLQPLQAPPTQPSSQSPQMGHLLSSPQQQQQDMLIDFSDDPSTAGLPTTPIHHPPSPIKGQYQSWKQQQQQQQNGSLQNAFHPQQQMGGPNGVSMQQQNGSLGHGLQQPQWGSGSRSGMSLQQLQVSPGGGHQSLQPACFGTGSGLSQQAGQAPQNEWGHAGPGPWRFPDPMGTTAIRRAVPAW</sequence>
<keyword evidence="3" id="KW-1185">Reference proteome</keyword>
<feature type="compositionally biased region" description="Polar residues" evidence="1">
    <location>
        <begin position="558"/>
        <end position="568"/>
    </location>
</feature>
<protein>
    <submittedName>
        <fullName evidence="2">Uncharacterized protein</fullName>
    </submittedName>
</protein>
<dbReference type="EMBL" id="JALJOS010000018">
    <property type="protein sequence ID" value="KAK9827430.1"/>
    <property type="molecule type" value="Genomic_DNA"/>
</dbReference>
<dbReference type="Proteomes" id="UP001438707">
    <property type="component" value="Unassembled WGS sequence"/>
</dbReference>
<evidence type="ECO:0000256" key="1">
    <source>
        <dbReference type="SAM" id="MobiDB-lite"/>
    </source>
</evidence>
<evidence type="ECO:0000313" key="3">
    <source>
        <dbReference type="Proteomes" id="UP001438707"/>
    </source>
</evidence>
<dbReference type="AlphaFoldDB" id="A0AAW1R0K4"/>
<gene>
    <name evidence="2" type="ORF">WJX74_001535</name>
</gene>
<feature type="compositionally biased region" description="Low complexity" evidence="1">
    <location>
        <begin position="316"/>
        <end position="326"/>
    </location>
</feature>
<feature type="compositionally biased region" description="Low complexity" evidence="1">
    <location>
        <begin position="471"/>
        <end position="492"/>
    </location>
</feature>
<feature type="compositionally biased region" description="Polar residues" evidence="1">
    <location>
        <begin position="378"/>
        <end position="404"/>
    </location>
</feature>
<feature type="region of interest" description="Disordered" evidence="1">
    <location>
        <begin position="417"/>
        <end position="583"/>
    </location>
</feature>
<comment type="caution">
    <text evidence="2">The sequence shown here is derived from an EMBL/GenBank/DDBJ whole genome shotgun (WGS) entry which is preliminary data.</text>
</comment>
<evidence type="ECO:0000313" key="2">
    <source>
        <dbReference type="EMBL" id="KAK9827430.1"/>
    </source>
</evidence>
<feature type="compositionally biased region" description="Polar residues" evidence="1">
    <location>
        <begin position="494"/>
        <end position="539"/>
    </location>
</feature>
<organism evidence="2 3">
    <name type="scientific">Apatococcus lobatus</name>
    <dbReference type="NCBI Taxonomy" id="904363"/>
    <lineage>
        <taxon>Eukaryota</taxon>
        <taxon>Viridiplantae</taxon>
        <taxon>Chlorophyta</taxon>
        <taxon>core chlorophytes</taxon>
        <taxon>Trebouxiophyceae</taxon>
        <taxon>Chlorellales</taxon>
        <taxon>Chlorellaceae</taxon>
        <taxon>Apatococcus</taxon>
    </lineage>
</organism>